<keyword evidence="3" id="KW-1185">Reference proteome</keyword>
<organism evidence="2 3">
    <name type="scientific">Triticum urartu</name>
    <name type="common">Red wild einkorn</name>
    <name type="synonym">Crithodium urartu</name>
    <dbReference type="NCBI Taxonomy" id="4572"/>
    <lineage>
        <taxon>Eukaryota</taxon>
        <taxon>Viridiplantae</taxon>
        <taxon>Streptophyta</taxon>
        <taxon>Embryophyta</taxon>
        <taxon>Tracheophyta</taxon>
        <taxon>Spermatophyta</taxon>
        <taxon>Magnoliopsida</taxon>
        <taxon>Liliopsida</taxon>
        <taxon>Poales</taxon>
        <taxon>Poaceae</taxon>
        <taxon>BOP clade</taxon>
        <taxon>Pooideae</taxon>
        <taxon>Triticodae</taxon>
        <taxon>Triticeae</taxon>
        <taxon>Triticinae</taxon>
        <taxon>Triticum</taxon>
    </lineage>
</organism>
<protein>
    <submittedName>
        <fullName evidence="2">Uncharacterized protein</fullName>
    </submittedName>
</protein>
<evidence type="ECO:0000313" key="2">
    <source>
        <dbReference type="EnsemblPlants" id="TuG1812G0100000497.01.T03"/>
    </source>
</evidence>
<dbReference type="EnsemblPlants" id="TuG1812G0100000497.01.T03">
    <property type="protein sequence ID" value="TuG1812G0100000497.01.T03"/>
    <property type="gene ID" value="TuG1812G0100000497.01"/>
</dbReference>
<dbReference type="Gramene" id="TuG1812G0100000497.01.T03">
    <property type="protein sequence ID" value="TuG1812G0100000497.01.T03"/>
    <property type="gene ID" value="TuG1812G0100000497.01"/>
</dbReference>
<feature type="compositionally biased region" description="Low complexity" evidence="1">
    <location>
        <begin position="30"/>
        <end position="49"/>
    </location>
</feature>
<dbReference type="Proteomes" id="UP000015106">
    <property type="component" value="Chromosome 1"/>
</dbReference>
<feature type="region of interest" description="Disordered" evidence="1">
    <location>
        <begin position="1"/>
        <end position="82"/>
    </location>
</feature>
<reference evidence="2" key="2">
    <citation type="submission" date="2018-03" db="EMBL/GenBank/DDBJ databases">
        <title>The Triticum urartu genome reveals the dynamic nature of wheat genome evolution.</title>
        <authorList>
            <person name="Ling H."/>
            <person name="Ma B."/>
            <person name="Shi X."/>
            <person name="Liu H."/>
            <person name="Dong L."/>
            <person name="Sun H."/>
            <person name="Cao Y."/>
            <person name="Gao Q."/>
            <person name="Zheng S."/>
            <person name="Li Y."/>
            <person name="Yu Y."/>
            <person name="Du H."/>
            <person name="Qi M."/>
            <person name="Li Y."/>
            <person name="Yu H."/>
            <person name="Cui Y."/>
            <person name="Wang N."/>
            <person name="Chen C."/>
            <person name="Wu H."/>
            <person name="Zhao Y."/>
            <person name="Zhang J."/>
            <person name="Li Y."/>
            <person name="Zhou W."/>
            <person name="Zhang B."/>
            <person name="Hu W."/>
            <person name="Eijk M."/>
            <person name="Tang J."/>
            <person name="Witsenboer H."/>
            <person name="Zhao S."/>
            <person name="Li Z."/>
            <person name="Zhang A."/>
            <person name="Wang D."/>
            <person name="Liang C."/>
        </authorList>
    </citation>
    <scope>NUCLEOTIDE SEQUENCE [LARGE SCALE GENOMIC DNA]</scope>
    <source>
        <strain evidence="2">cv. G1812</strain>
    </source>
</reference>
<reference evidence="2" key="3">
    <citation type="submission" date="2022-06" db="UniProtKB">
        <authorList>
            <consortium name="EnsemblPlants"/>
        </authorList>
    </citation>
    <scope>IDENTIFICATION</scope>
</reference>
<reference evidence="3" key="1">
    <citation type="journal article" date="2013" name="Nature">
        <title>Draft genome of the wheat A-genome progenitor Triticum urartu.</title>
        <authorList>
            <person name="Ling H.Q."/>
            <person name="Zhao S."/>
            <person name="Liu D."/>
            <person name="Wang J."/>
            <person name="Sun H."/>
            <person name="Zhang C."/>
            <person name="Fan H."/>
            <person name="Li D."/>
            <person name="Dong L."/>
            <person name="Tao Y."/>
            <person name="Gao C."/>
            <person name="Wu H."/>
            <person name="Li Y."/>
            <person name="Cui Y."/>
            <person name="Guo X."/>
            <person name="Zheng S."/>
            <person name="Wang B."/>
            <person name="Yu K."/>
            <person name="Liang Q."/>
            <person name="Yang W."/>
            <person name="Lou X."/>
            <person name="Chen J."/>
            <person name="Feng M."/>
            <person name="Jian J."/>
            <person name="Zhang X."/>
            <person name="Luo G."/>
            <person name="Jiang Y."/>
            <person name="Liu J."/>
            <person name="Wang Z."/>
            <person name="Sha Y."/>
            <person name="Zhang B."/>
            <person name="Wu H."/>
            <person name="Tang D."/>
            <person name="Shen Q."/>
            <person name="Xue P."/>
            <person name="Zou S."/>
            <person name="Wang X."/>
            <person name="Liu X."/>
            <person name="Wang F."/>
            <person name="Yang Y."/>
            <person name="An X."/>
            <person name="Dong Z."/>
            <person name="Zhang K."/>
            <person name="Zhang X."/>
            <person name="Luo M.C."/>
            <person name="Dvorak J."/>
            <person name="Tong Y."/>
            <person name="Wang J."/>
            <person name="Yang H."/>
            <person name="Li Z."/>
            <person name="Wang D."/>
            <person name="Zhang A."/>
            <person name="Wang J."/>
        </authorList>
    </citation>
    <scope>NUCLEOTIDE SEQUENCE</scope>
    <source>
        <strain evidence="3">cv. G1812</strain>
    </source>
</reference>
<dbReference type="AlphaFoldDB" id="A0A8R7JVY3"/>
<accession>A0A8R7JVY3</accession>
<sequence>GLVKTQEGLVKIPRTRSTFPHRDTPPTPPSSAATSPVPAVQFRSAAPPSRRAPPTSPSSATPLAVERHPNSPVTSRSASLAGDFQIRLPPRAEWLIIIYSDQKRVGKEEWPMAATKMNTCKFMKLEVCKCG</sequence>
<evidence type="ECO:0000313" key="3">
    <source>
        <dbReference type="Proteomes" id="UP000015106"/>
    </source>
</evidence>
<evidence type="ECO:0000256" key="1">
    <source>
        <dbReference type="SAM" id="MobiDB-lite"/>
    </source>
</evidence>
<proteinExistence type="predicted"/>
<name>A0A8R7JVY3_TRIUA</name>